<feature type="signal peptide" evidence="7">
    <location>
        <begin position="1"/>
        <end position="28"/>
    </location>
</feature>
<keyword evidence="5" id="KW-0564">Palmitate</keyword>
<evidence type="ECO:0000256" key="7">
    <source>
        <dbReference type="SAM" id="SignalP"/>
    </source>
</evidence>
<gene>
    <name evidence="8" type="ORF">CFN78_11335</name>
</gene>
<dbReference type="EMBL" id="NKYE01000005">
    <property type="protein sequence ID" value="OZM73413.1"/>
    <property type="molecule type" value="Genomic_DNA"/>
</dbReference>
<keyword evidence="4" id="KW-0472">Membrane</keyword>
<dbReference type="Proteomes" id="UP000242444">
    <property type="component" value="Unassembled WGS sequence"/>
</dbReference>
<accession>A0A263D4N5</accession>
<keyword evidence="2" id="KW-1003">Cell membrane</keyword>
<reference evidence="8 9" key="1">
    <citation type="submission" date="2017-07" db="EMBL/GenBank/DDBJ databases">
        <title>Amycolatopsis antarcticus sp. nov., isolated from the surface of an Antarcticus brown macroalga.</title>
        <authorList>
            <person name="Wang J."/>
            <person name="Leiva S."/>
            <person name="Huang J."/>
            <person name="Huang Y."/>
        </authorList>
    </citation>
    <scope>NUCLEOTIDE SEQUENCE [LARGE SCALE GENOMIC DNA]</scope>
    <source>
        <strain evidence="8 9">AU-G6</strain>
    </source>
</reference>
<comment type="caution">
    <text evidence="8">The sequence shown here is derived from an EMBL/GenBank/DDBJ whole genome shotgun (WGS) entry which is preliminary data.</text>
</comment>
<keyword evidence="3 7" id="KW-0732">Signal</keyword>
<evidence type="ECO:0000256" key="2">
    <source>
        <dbReference type="ARBA" id="ARBA00022475"/>
    </source>
</evidence>
<dbReference type="GO" id="GO:0005886">
    <property type="term" value="C:plasma membrane"/>
    <property type="evidence" value="ECO:0007669"/>
    <property type="project" value="UniProtKB-SubCell"/>
</dbReference>
<dbReference type="Gene3D" id="3.30.2030.20">
    <property type="match status" value="1"/>
</dbReference>
<evidence type="ECO:0000256" key="6">
    <source>
        <dbReference type="ARBA" id="ARBA00023288"/>
    </source>
</evidence>
<evidence type="ECO:0000256" key="5">
    <source>
        <dbReference type="ARBA" id="ARBA00023139"/>
    </source>
</evidence>
<sequence length="216" mass="23439">MKRPFVIQQRTRPLAKLAVALACTSALAACGDNDADRYLNNDTSREDMSLQQQWDELMKRPNIDEAKTRHDEMLRKITEKLSTDLQLPPWQQSDEVSTNTGCNDFKEVDAWDAVNLLLGGSTNPVPISTDQWPQAIEVVKSVAGQHGFTAPGLEVNKGDYHELNISDSYGASLRIIAGAGEADGKKGTIVGINTGCHLLPESKQRGVPANGAQPGS</sequence>
<proteinExistence type="predicted"/>
<dbReference type="Pfam" id="PF16708">
    <property type="entry name" value="LppA"/>
    <property type="match status" value="1"/>
</dbReference>
<evidence type="ECO:0000256" key="3">
    <source>
        <dbReference type="ARBA" id="ARBA00022729"/>
    </source>
</evidence>
<evidence type="ECO:0000256" key="4">
    <source>
        <dbReference type="ARBA" id="ARBA00023136"/>
    </source>
</evidence>
<evidence type="ECO:0000313" key="9">
    <source>
        <dbReference type="Proteomes" id="UP000242444"/>
    </source>
</evidence>
<dbReference type="InterPro" id="IPR032018">
    <property type="entry name" value="LppA/LppB/LprP"/>
</dbReference>
<protein>
    <recommendedName>
        <fullName evidence="10">Lipoprotein</fullName>
    </recommendedName>
</protein>
<evidence type="ECO:0000256" key="1">
    <source>
        <dbReference type="ARBA" id="ARBA00004193"/>
    </source>
</evidence>
<organism evidence="8 9">
    <name type="scientific">Amycolatopsis antarctica</name>
    <dbReference type="NCBI Taxonomy" id="1854586"/>
    <lineage>
        <taxon>Bacteria</taxon>
        <taxon>Bacillati</taxon>
        <taxon>Actinomycetota</taxon>
        <taxon>Actinomycetes</taxon>
        <taxon>Pseudonocardiales</taxon>
        <taxon>Pseudonocardiaceae</taxon>
        <taxon>Amycolatopsis</taxon>
    </lineage>
</organism>
<dbReference type="PROSITE" id="PS51257">
    <property type="entry name" value="PROKAR_LIPOPROTEIN"/>
    <property type="match status" value="1"/>
</dbReference>
<dbReference type="OrthoDB" id="3692710at2"/>
<dbReference type="InParanoid" id="A0A263D4N5"/>
<keyword evidence="9" id="KW-1185">Reference proteome</keyword>
<dbReference type="AlphaFoldDB" id="A0A263D4N5"/>
<keyword evidence="6" id="KW-0449">Lipoprotein</keyword>
<evidence type="ECO:0008006" key="10">
    <source>
        <dbReference type="Google" id="ProtNLM"/>
    </source>
</evidence>
<evidence type="ECO:0000313" key="8">
    <source>
        <dbReference type="EMBL" id="OZM73413.1"/>
    </source>
</evidence>
<feature type="chain" id="PRO_5012966835" description="Lipoprotein" evidence="7">
    <location>
        <begin position="29"/>
        <end position="216"/>
    </location>
</feature>
<name>A0A263D4N5_9PSEU</name>
<comment type="subcellular location">
    <subcellularLocation>
        <location evidence="1">Cell membrane</location>
        <topology evidence="1">Lipid-anchor</topology>
    </subcellularLocation>
</comment>